<dbReference type="PANTHER" id="PTHR24198:SF165">
    <property type="entry name" value="ANKYRIN REPEAT-CONTAINING PROTEIN-RELATED"/>
    <property type="match status" value="1"/>
</dbReference>
<evidence type="ECO:0000256" key="2">
    <source>
        <dbReference type="ARBA" id="ARBA00023043"/>
    </source>
</evidence>
<keyword evidence="2" id="KW-0040">ANK repeat</keyword>
<keyword evidence="1" id="KW-0677">Repeat</keyword>
<dbReference type="EMBL" id="CAUYUJ010001745">
    <property type="protein sequence ID" value="CAK0797423.1"/>
    <property type="molecule type" value="Genomic_DNA"/>
</dbReference>
<proteinExistence type="predicted"/>
<keyword evidence="4" id="KW-1185">Reference proteome</keyword>
<dbReference type="Gene3D" id="1.25.40.20">
    <property type="entry name" value="Ankyrin repeat-containing domain"/>
    <property type="match status" value="1"/>
</dbReference>
<dbReference type="Pfam" id="PF13637">
    <property type="entry name" value="Ank_4"/>
    <property type="match status" value="1"/>
</dbReference>
<protein>
    <recommendedName>
        <fullName evidence="5">ANK_REP_REGION domain-containing protein</fullName>
    </recommendedName>
</protein>
<evidence type="ECO:0000313" key="4">
    <source>
        <dbReference type="Proteomes" id="UP001189429"/>
    </source>
</evidence>
<organism evidence="3 4">
    <name type="scientific">Prorocentrum cordatum</name>
    <dbReference type="NCBI Taxonomy" id="2364126"/>
    <lineage>
        <taxon>Eukaryota</taxon>
        <taxon>Sar</taxon>
        <taxon>Alveolata</taxon>
        <taxon>Dinophyceae</taxon>
        <taxon>Prorocentrales</taxon>
        <taxon>Prorocentraceae</taxon>
        <taxon>Prorocentrum</taxon>
    </lineage>
</organism>
<evidence type="ECO:0000256" key="1">
    <source>
        <dbReference type="ARBA" id="ARBA00022737"/>
    </source>
</evidence>
<accession>A0ABN9Q2R0</accession>
<dbReference type="Proteomes" id="UP001189429">
    <property type="component" value="Unassembled WGS sequence"/>
</dbReference>
<feature type="non-terminal residue" evidence="3">
    <location>
        <position position="1"/>
    </location>
</feature>
<evidence type="ECO:0000313" key="3">
    <source>
        <dbReference type="EMBL" id="CAK0797423.1"/>
    </source>
</evidence>
<reference evidence="3" key="1">
    <citation type="submission" date="2023-10" db="EMBL/GenBank/DDBJ databases">
        <authorList>
            <person name="Chen Y."/>
            <person name="Shah S."/>
            <person name="Dougan E. K."/>
            <person name="Thang M."/>
            <person name="Chan C."/>
        </authorList>
    </citation>
    <scope>NUCLEOTIDE SEQUENCE [LARGE SCALE GENOMIC DNA]</scope>
</reference>
<evidence type="ECO:0008006" key="5">
    <source>
        <dbReference type="Google" id="ProtNLM"/>
    </source>
</evidence>
<feature type="non-terminal residue" evidence="3">
    <location>
        <position position="134"/>
    </location>
</feature>
<gene>
    <name evidence="3" type="ORF">PCOR1329_LOCUS6504</name>
</gene>
<dbReference type="SUPFAM" id="SSF48403">
    <property type="entry name" value="Ankyrin repeat"/>
    <property type="match status" value="1"/>
</dbReference>
<dbReference type="InterPro" id="IPR036770">
    <property type="entry name" value="Ankyrin_rpt-contain_sf"/>
</dbReference>
<dbReference type="InterPro" id="IPR002110">
    <property type="entry name" value="Ankyrin_rpt"/>
</dbReference>
<name>A0ABN9Q2R0_9DINO</name>
<sequence length="134" mass="13789">SASAPALAPSERRQASLLRWQALPVETTPPPRRAERFCALSAEAAAGARLGGTRPQRTLELFKAAADGDVPRLRALVEAGVDVDAANEYGQTALHVAAWRGRASAVRLLCGWAGADPRAAAHGGATAASVAAAR</sequence>
<comment type="caution">
    <text evidence="3">The sequence shown here is derived from an EMBL/GenBank/DDBJ whole genome shotgun (WGS) entry which is preliminary data.</text>
</comment>
<dbReference type="PANTHER" id="PTHR24198">
    <property type="entry name" value="ANKYRIN REPEAT AND PROTEIN KINASE DOMAIN-CONTAINING PROTEIN"/>
    <property type="match status" value="1"/>
</dbReference>